<proteinExistence type="predicted"/>
<comment type="caution">
    <text evidence="1">The sequence shown here is derived from an EMBL/GenBank/DDBJ whole genome shotgun (WGS) entry which is preliminary data.</text>
</comment>
<organism evidence="1">
    <name type="scientific">marine sediment metagenome</name>
    <dbReference type="NCBI Taxonomy" id="412755"/>
    <lineage>
        <taxon>unclassified sequences</taxon>
        <taxon>metagenomes</taxon>
        <taxon>ecological metagenomes</taxon>
    </lineage>
</organism>
<name>A0A0F9H8L2_9ZZZZ</name>
<dbReference type="InterPro" id="IPR036410">
    <property type="entry name" value="HSP_DnaJ_Cys-rich_dom_sf"/>
</dbReference>
<gene>
    <name evidence="1" type="ORF">LCGC14_1815540</name>
</gene>
<accession>A0A0F9H8L2</accession>
<reference evidence="1" key="1">
    <citation type="journal article" date="2015" name="Nature">
        <title>Complex archaea that bridge the gap between prokaryotes and eukaryotes.</title>
        <authorList>
            <person name="Spang A."/>
            <person name="Saw J.H."/>
            <person name="Jorgensen S.L."/>
            <person name="Zaremba-Niedzwiedzka K."/>
            <person name="Martijn J."/>
            <person name="Lind A.E."/>
            <person name="van Eijk R."/>
            <person name="Schleper C."/>
            <person name="Guy L."/>
            <person name="Ettema T.J."/>
        </authorList>
    </citation>
    <scope>NUCLEOTIDE SEQUENCE</scope>
</reference>
<dbReference type="AlphaFoldDB" id="A0A0F9H8L2"/>
<evidence type="ECO:0000313" key="1">
    <source>
        <dbReference type="EMBL" id="KKL99321.1"/>
    </source>
</evidence>
<dbReference type="SUPFAM" id="SSF57938">
    <property type="entry name" value="DnaJ/Hsp40 cysteine-rich domain"/>
    <property type="match status" value="1"/>
</dbReference>
<dbReference type="EMBL" id="LAZR01017704">
    <property type="protein sequence ID" value="KKL99321.1"/>
    <property type="molecule type" value="Genomic_DNA"/>
</dbReference>
<sequence>MSHFRTVVLLENLPDDIESAVGTLLAPYDENTEVPEYERDCDCIGKIALRDAIETATKCHGSIKELRDSFHRDRQKDETDEQEDAAWEKHISGYKGTEQSALDSHPMKAKADPECGLYSERYHPGGHKPGERFEDGSGCAGTGKCLSTYNPKSKWDWWTIGGGWQGDFDSDYDSTKDERNWEECWVCEGTGKRHDQLGLDTRASNPDYTCNGCQGKGTKLKSTLAPHPSGNVKQVAGLSYVPFAIVTPDGEWHEKGSMGWWAIVTDEKDDWPDTVTKIFAQHESCTAVLCDLHI</sequence>
<protein>
    <submittedName>
        <fullName evidence="1">Uncharacterized protein</fullName>
    </submittedName>
</protein>